<proteinExistence type="predicted"/>
<dbReference type="AlphaFoldDB" id="A0A7J7CEQ7"/>
<dbReference type="InterPro" id="IPR056253">
    <property type="entry name" value="At2g29880-like_C"/>
</dbReference>
<dbReference type="Proteomes" id="UP000593562">
    <property type="component" value="Unassembled WGS sequence"/>
</dbReference>
<reference evidence="3 4" key="1">
    <citation type="journal article" date="2020" name="Nat. Commun.">
        <title>Genome of Tripterygium wilfordii and identification of cytochrome P450 involved in triptolide biosynthesis.</title>
        <authorList>
            <person name="Tu L."/>
            <person name="Su P."/>
            <person name="Zhang Z."/>
            <person name="Gao L."/>
            <person name="Wang J."/>
            <person name="Hu T."/>
            <person name="Zhou J."/>
            <person name="Zhang Y."/>
            <person name="Zhao Y."/>
            <person name="Liu Y."/>
            <person name="Song Y."/>
            <person name="Tong Y."/>
            <person name="Lu Y."/>
            <person name="Yang J."/>
            <person name="Xu C."/>
            <person name="Jia M."/>
            <person name="Peters R.J."/>
            <person name="Huang L."/>
            <person name="Gao W."/>
        </authorList>
    </citation>
    <scope>NUCLEOTIDE SEQUENCE [LARGE SCALE GENOMIC DNA]</scope>
    <source>
        <strain evidence="4">cv. XIE 37</strain>
        <tissue evidence="3">Leaf</tissue>
    </source>
</reference>
<comment type="caution">
    <text evidence="3">The sequence shown here is derived from an EMBL/GenBank/DDBJ whole genome shotgun (WGS) entry which is preliminary data.</text>
</comment>
<feature type="region of interest" description="Disordered" evidence="1">
    <location>
        <begin position="158"/>
        <end position="204"/>
    </location>
</feature>
<feature type="compositionally biased region" description="Basic and acidic residues" evidence="1">
    <location>
        <begin position="181"/>
        <end position="196"/>
    </location>
</feature>
<dbReference type="InParanoid" id="A0A7J7CEQ7"/>
<dbReference type="Pfam" id="PF24769">
    <property type="entry name" value="At2g29880_C"/>
    <property type="match status" value="1"/>
</dbReference>
<name>A0A7J7CEQ7_TRIWF</name>
<organism evidence="3 4">
    <name type="scientific">Tripterygium wilfordii</name>
    <name type="common">Thunder God vine</name>
    <dbReference type="NCBI Taxonomy" id="458696"/>
    <lineage>
        <taxon>Eukaryota</taxon>
        <taxon>Viridiplantae</taxon>
        <taxon>Streptophyta</taxon>
        <taxon>Embryophyta</taxon>
        <taxon>Tracheophyta</taxon>
        <taxon>Spermatophyta</taxon>
        <taxon>Magnoliopsida</taxon>
        <taxon>eudicotyledons</taxon>
        <taxon>Gunneridae</taxon>
        <taxon>Pentapetalae</taxon>
        <taxon>rosids</taxon>
        <taxon>fabids</taxon>
        <taxon>Celastrales</taxon>
        <taxon>Celastraceae</taxon>
        <taxon>Tripterygium</taxon>
    </lineage>
</organism>
<dbReference type="PANTHER" id="PTHR46929">
    <property type="entry name" value="EXPRESSED PROTEIN"/>
    <property type="match status" value="1"/>
</dbReference>
<dbReference type="PANTHER" id="PTHR46929:SF33">
    <property type="entry name" value="L10-INTERACTING MYB DOMAIN-CONTAINING PROTEIN-LIKE ISOFORM X1"/>
    <property type="match status" value="1"/>
</dbReference>
<feature type="domain" description="At2g29880-like C-terminal" evidence="2">
    <location>
        <begin position="246"/>
        <end position="289"/>
    </location>
</feature>
<evidence type="ECO:0000256" key="1">
    <source>
        <dbReference type="SAM" id="MobiDB-lite"/>
    </source>
</evidence>
<dbReference type="EMBL" id="JAAARO010000017">
    <property type="protein sequence ID" value="KAF5732618.1"/>
    <property type="molecule type" value="Genomic_DNA"/>
</dbReference>
<evidence type="ECO:0000313" key="3">
    <source>
        <dbReference type="EMBL" id="KAF5732618.1"/>
    </source>
</evidence>
<protein>
    <recommendedName>
        <fullName evidence="2">At2g29880-like C-terminal domain-containing protein</fullName>
    </recommendedName>
</protein>
<evidence type="ECO:0000313" key="4">
    <source>
        <dbReference type="Proteomes" id="UP000593562"/>
    </source>
</evidence>
<gene>
    <name evidence="3" type="ORF">HS088_TW17G00148</name>
</gene>
<accession>A0A7J7CEQ7</accession>
<keyword evidence="4" id="KW-1185">Reference proteome</keyword>
<evidence type="ECO:0000259" key="2">
    <source>
        <dbReference type="Pfam" id="PF24769"/>
    </source>
</evidence>
<sequence>MSDNPNRVETITVQLHPDARSFRIKTIPYYNDLCLIYGKKTAEGKVSGDTEPQMSEDLVENKITTVVQPQIVRFFVTPRIRVFEPRSTSFLVMPTTSAETTHTDVRQFMTRPVPYYKDLCLICGDSNVGENDGFSIQNLELQNGLQFEILCEESMSHESLAATSSSEDEADNEPGPAYGDLKADIPNRKTKSKPDKCSPSPKKLRAEDWGWHTALREMTNAVYSLADEKKIDENSKSASIETAIKAVQALPDMDEDLILDACDLLEDETKARTFLALEVKLRKKWLSRKLRPLS</sequence>